<dbReference type="KEGG" id="mli:MULP_04150"/>
<dbReference type="EMBL" id="CP003899">
    <property type="protein sequence ID" value="AGC63743.1"/>
    <property type="molecule type" value="Genomic_DNA"/>
</dbReference>
<sequence>MASRSWSRGKSSLECPRHRDGFRDALRGTGIKEADVVLSGQILMCFATTRSCRCGAGGRCRQRAVWQKCGWLPCPWGFPVDLLVMPGHPDGVWVVARQGQTFLGLVGAVRRGASTAVAIGAGLVTSPEAVIAAAWTSWFGTGSQRGFAGRQDFRDGAYHAGETMPGAKARRCVVRRDPTGRRSGCRPGAGRRCVGLGPRRLRRSSR</sequence>
<protein>
    <submittedName>
        <fullName evidence="1">Uncharacterized protein</fullName>
    </submittedName>
</protein>
<dbReference type="Proteomes" id="UP000011157">
    <property type="component" value="Chromosome"/>
</dbReference>
<proteinExistence type="predicted"/>
<keyword evidence="2" id="KW-1185">Reference proteome</keyword>
<evidence type="ECO:0000313" key="2">
    <source>
        <dbReference type="Proteomes" id="UP000011157"/>
    </source>
</evidence>
<accession>L7VBB8</accession>
<dbReference type="HOGENOM" id="CLU_1330722_0_0_11"/>
<evidence type="ECO:0000313" key="1">
    <source>
        <dbReference type="EMBL" id="AGC63743.1"/>
    </source>
</evidence>
<name>L7VBB8_MYCL1</name>
<reference evidence="1 2" key="1">
    <citation type="journal article" date="2013" name="J. Bacteriol.">
        <title>Complete Genome Sequence of the Frog Pathogen Mycobacterium ulcerans Ecovar Liflandii.</title>
        <authorList>
            <person name="Tobias N.J."/>
            <person name="Doig K.D."/>
            <person name="Medema M.H."/>
            <person name="Chen H."/>
            <person name="Haring V."/>
            <person name="Moore R."/>
            <person name="Seemann T."/>
            <person name="Stinear T.P."/>
        </authorList>
    </citation>
    <scope>NUCLEOTIDE SEQUENCE [LARGE SCALE GENOMIC DNA]</scope>
    <source>
        <strain evidence="1 2">128FXT</strain>
    </source>
</reference>
<gene>
    <name evidence="1" type="ordered locus">MULP_04150</name>
</gene>
<organism evidence="1 2">
    <name type="scientific">Mycobacterium liflandii (strain 128FXT)</name>
    <dbReference type="NCBI Taxonomy" id="459424"/>
    <lineage>
        <taxon>Bacteria</taxon>
        <taxon>Bacillati</taxon>
        <taxon>Actinomycetota</taxon>
        <taxon>Actinomycetes</taxon>
        <taxon>Mycobacteriales</taxon>
        <taxon>Mycobacteriaceae</taxon>
        <taxon>Mycobacterium</taxon>
        <taxon>Mycobacterium ulcerans group</taxon>
    </lineage>
</organism>
<dbReference type="AlphaFoldDB" id="L7VBB8"/>